<dbReference type="OrthoDB" id="9768696at2"/>
<keyword evidence="1" id="KW-0547">Nucleotide-binding</keyword>
<dbReference type="PANTHER" id="PTHR43309">
    <property type="entry name" value="5-OXOPROLINASE SUBUNIT C"/>
    <property type="match status" value="1"/>
</dbReference>
<dbReference type="GO" id="GO:0016787">
    <property type="term" value="F:hydrolase activity"/>
    <property type="evidence" value="ECO:0007669"/>
    <property type="project" value="UniProtKB-KW"/>
</dbReference>
<sequence length="321" mass="34479">MTYFDVISPGLLSTLQDGGRFGYEDKGVPPSGVLDELSFAIANALVGNHPGTGAIEFTLTGPSLRLCGDGYCFFSVTGDFSATLNDAPCATYQNHRMHPGDILSIQRVISGARGYLSISGGFAVPPVLGSVSTLMRAQLGGVNGHPLRKGDRLPVAPQRHSVCHGVRAERILPQMEKRAVRVVWGPQDDYFDDEARASFLTQTYTLSPQCDRMGYRLKGSPLAHVKGFNIISDAICAGSIQIPGDGQPIVAMNDRQTTGGYPKIATVIRADLARLGQMKPGDPIRFEAVSVEKAEDLWQGRQKILAQKLAALNKKVLAACP</sequence>
<reference evidence="5 6" key="1">
    <citation type="submission" date="2019-02" db="EMBL/GenBank/DDBJ databases">
        <title>Investigation of anaerobic lignin degradation for improved lignocellulosic biofuels.</title>
        <authorList>
            <person name="Deangelis K."/>
        </authorList>
    </citation>
    <scope>NUCLEOTIDE SEQUENCE [LARGE SCALE GENOMIC DNA]</scope>
    <source>
        <strain evidence="5 6">159R</strain>
    </source>
</reference>
<protein>
    <submittedName>
        <fullName evidence="5">Biotin-dependent carboxylase-like uncharacterized protein</fullName>
    </submittedName>
</protein>
<dbReference type="Gene3D" id="2.40.100.10">
    <property type="entry name" value="Cyclophilin-like"/>
    <property type="match status" value="1"/>
</dbReference>
<gene>
    <name evidence="5" type="ORF">EZJ58_4455</name>
</gene>
<dbReference type="EMBL" id="SJOI01000001">
    <property type="protein sequence ID" value="TCL06220.1"/>
    <property type="molecule type" value="Genomic_DNA"/>
</dbReference>
<dbReference type="Pfam" id="PF02626">
    <property type="entry name" value="CT_A_B"/>
    <property type="match status" value="1"/>
</dbReference>
<dbReference type="Proteomes" id="UP000294555">
    <property type="component" value="Unassembled WGS sequence"/>
</dbReference>
<comment type="caution">
    <text evidence="5">The sequence shown here is derived from an EMBL/GenBank/DDBJ whole genome shotgun (WGS) entry which is preliminary data.</text>
</comment>
<feature type="domain" description="Carboxyltransferase" evidence="4">
    <location>
        <begin position="25"/>
        <end position="304"/>
    </location>
</feature>
<dbReference type="InterPro" id="IPR052708">
    <property type="entry name" value="PxpC"/>
</dbReference>
<organism evidence="5 6">
    <name type="scientific">Sodalis ligni</name>
    <dbReference type="NCBI Taxonomy" id="2697027"/>
    <lineage>
        <taxon>Bacteria</taxon>
        <taxon>Pseudomonadati</taxon>
        <taxon>Pseudomonadota</taxon>
        <taxon>Gammaproteobacteria</taxon>
        <taxon>Enterobacterales</taxon>
        <taxon>Bruguierivoracaceae</taxon>
        <taxon>Sodalis</taxon>
    </lineage>
</organism>
<evidence type="ECO:0000256" key="1">
    <source>
        <dbReference type="ARBA" id="ARBA00022741"/>
    </source>
</evidence>
<dbReference type="InterPro" id="IPR003778">
    <property type="entry name" value="CT_A_B"/>
</dbReference>
<evidence type="ECO:0000313" key="5">
    <source>
        <dbReference type="EMBL" id="TCL06220.1"/>
    </source>
</evidence>
<dbReference type="NCBIfam" id="TIGR00724">
    <property type="entry name" value="urea_amlyse_rel"/>
    <property type="match status" value="1"/>
</dbReference>
<proteinExistence type="predicted"/>
<dbReference type="PANTHER" id="PTHR43309:SF5">
    <property type="entry name" value="5-OXOPROLINASE SUBUNIT C"/>
    <property type="match status" value="1"/>
</dbReference>
<evidence type="ECO:0000259" key="4">
    <source>
        <dbReference type="SMART" id="SM00797"/>
    </source>
</evidence>
<dbReference type="GO" id="GO:0005524">
    <property type="term" value="F:ATP binding"/>
    <property type="evidence" value="ECO:0007669"/>
    <property type="project" value="UniProtKB-KW"/>
</dbReference>
<dbReference type="SMART" id="SM00797">
    <property type="entry name" value="AHS2"/>
    <property type="match status" value="1"/>
</dbReference>
<dbReference type="InterPro" id="IPR029000">
    <property type="entry name" value="Cyclophilin-like_dom_sf"/>
</dbReference>
<dbReference type="SUPFAM" id="SSF50891">
    <property type="entry name" value="Cyclophilin-like"/>
    <property type="match status" value="1"/>
</dbReference>
<dbReference type="RefSeq" id="WP_132925450.1">
    <property type="nucleotide sequence ID" value="NZ_SJOI01000001.1"/>
</dbReference>
<dbReference type="AlphaFoldDB" id="A0A4R1NPC9"/>
<evidence type="ECO:0000313" key="6">
    <source>
        <dbReference type="Proteomes" id="UP000294555"/>
    </source>
</evidence>
<evidence type="ECO:0000256" key="2">
    <source>
        <dbReference type="ARBA" id="ARBA00022801"/>
    </source>
</evidence>
<keyword evidence="2" id="KW-0378">Hydrolase</keyword>
<evidence type="ECO:0000256" key="3">
    <source>
        <dbReference type="ARBA" id="ARBA00022840"/>
    </source>
</evidence>
<keyword evidence="3" id="KW-0067">ATP-binding</keyword>
<keyword evidence="6" id="KW-1185">Reference proteome</keyword>
<name>A0A4R1NPC9_9GAMM</name>
<accession>A0A4R1NPC9</accession>